<evidence type="ECO:0000256" key="3">
    <source>
        <dbReference type="ARBA" id="ARBA00023186"/>
    </source>
</evidence>
<dbReference type="PANTHER" id="PTHR13748">
    <property type="entry name" value="COBW-RELATED"/>
    <property type="match status" value="1"/>
</dbReference>
<keyword evidence="1" id="KW-0547">Nucleotide-binding</keyword>
<dbReference type="CDD" id="cd03112">
    <property type="entry name" value="CobW-like"/>
    <property type="match status" value="1"/>
</dbReference>
<comment type="caution">
    <text evidence="8">The sequence shown here is derived from an EMBL/GenBank/DDBJ whole genome shotgun (WGS) entry which is preliminary data.</text>
</comment>
<sequence>MISTEKEADRRTPVSVLTGFLGAGKTTLLNQLLKEPYFNDTAVIINELGSIGVDHHLVDVIDEHTVLLSAGCICCSVQGELVDTLKNLFMRAINKEIKPFKRVIIETTGLAEPSPVLYSLRNDGFLEERYRFDGTLTVVDAQLDLDAISQRPEAAQQIALADVIVLSKTDLVSEVQQAQIAKQLVRMNASAIQMRSHDIAGIARLIGQLNPAQGGNPAQKTMKWLTGQAKPVNPTTGRSLLKPSHRSLSEQHPGISTFVIEFDEPLSPIRFFTCIEAIQIYYGKQVLRFKGLVQFEGKQNLQIIQGVHGQLYPVGTLERQIDSDIYSCLVFIVDQVDHQDIEEDIRNILFNQAIRSA</sequence>
<protein>
    <submittedName>
        <fullName evidence="8">CobW family GTP-binding protein</fullName>
    </submittedName>
</protein>
<evidence type="ECO:0000313" key="9">
    <source>
        <dbReference type="Proteomes" id="UP001596473"/>
    </source>
</evidence>
<evidence type="ECO:0000256" key="1">
    <source>
        <dbReference type="ARBA" id="ARBA00022741"/>
    </source>
</evidence>
<name>A0ABW2R1C0_9NEIS</name>
<comment type="catalytic activity">
    <reaction evidence="6">
        <text>GTP + H2O = GDP + phosphate + H(+)</text>
        <dbReference type="Rhea" id="RHEA:19669"/>
        <dbReference type="ChEBI" id="CHEBI:15377"/>
        <dbReference type="ChEBI" id="CHEBI:15378"/>
        <dbReference type="ChEBI" id="CHEBI:37565"/>
        <dbReference type="ChEBI" id="CHEBI:43474"/>
        <dbReference type="ChEBI" id="CHEBI:58189"/>
    </reaction>
    <physiologicalReaction direction="left-to-right" evidence="6">
        <dbReference type="Rhea" id="RHEA:19670"/>
    </physiologicalReaction>
</comment>
<proteinExistence type="inferred from homology"/>
<keyword evidence="9" id="KW-1185">Reference proteome</keyword>
<evidence type="ECO:0000256" key="5">
    <source>
        <dbReference type="ARBA" id="ARBA00045658"/>
    </source>
</evidence>
<evidence type="ECO:0000256" key="4">
    <source>
        <dbReference type="ARBA" id="ARBA00034320"/>
    </source>
</evidence>
<evidence type="ECO:0000313" key="8">
    <source>
        <dbReference type="EMBL" id="MFC7421727.1"/>
    </source>
</evidence>
<dbReference type="SUPFAM" id="SSF52540">
    <property type="entry name" value="P-loop containing nucleoside triphosphate hydrolases"/>
    <property type="match status" value="1"/>
</dbReference>
<comment type="similarity">
    <text evidence="4">Belongs to the SIMIBI class G3E GTPase family. ZNG1 subfamily.</text>
</comment>
<accession>A0ABW2R1C0</accession>
<dbReference type="Pfam" id="PF07683">
    <property type="entry name" value="CobW_C"/>
    <property type="match status" value="1"/>
</dbReference>
<dbReference type="Gene3D" id="3.40.50.300">
    <property type="entry name" value="P-loop containing nucleotide triphosphate hydrolases"/>
    <property type="match status" value="1"/>
</dbReference>
<keyword evidence="2" id="KW-0378">Hydrolase</keyword>
<evidence type="ECO:0000256" key="2">
    <source>
        <dbReference type="ARBA" id="ARBA00022801"/>
    </source>
</evidence>
<dbReference type="Proteomes" id="UP001596473">
    <property type="component" value="Unassembled WGS sequence"/>
</dbReference>
<reference evidence="9" key="1">
    <citation type="journal article" date="2019" name="Int. J. Syst. Evol. Microbiol.">
        <title>The Global Catalogue of Microorganisms (GCM) 10K type strain sequencing project: providing services to taxonomists for standard genome sequencing and annotation.</title>
        <authorList>
            <consortium name="The Broad Institute Genomics Platform"/>
            <consortium name="The Broad Institute Genome Sequencing Center for Infectious Disease"/>
            <person name="Wu L."/>
            <person name="Ma J."/>
        </authorList>
    </citation>
    <scope>NUCLEOTIDE SEQUENCE [LARGE SCALE GENOMIC DNA]</scope>
    <source>
        <strain evidence="9">CCUG 62945</strain>
    </source>
</reference>
<keyword evidence="3" id="KW-0143">Chaperone</keyword>
<dbReference type="InterPro" id="IPR003495">
    <property type="entry name" value="CobW/HypB/UreG_nucleotide-bd"/>
</dbReference>
<dbReference type="InterPro" id="IPR051316">
    <property type="entry name" value="Zinc-reg_GTPase_activator"/>
</dbReference>
<evidence type="ECO:0000256" key="6">
    <source>
        <dbReference type="ARBA" id="ARBA00049117"/>
    </source>
</evidence>
<evidence type="ECO:0000259" key="7">
    <source>
        <dbReference type="SMART" id="SM00833"/>
    </source>
</evidence>
<gene>
    <name evidence="8" type="ORF">ACFQNF_17845</name>
</gene>
<dbReference type="InterPro" id="IPR036627">
    <property type="entry name" value="CobW-likC_sf"/>
</dbReference>
<dbReference type="InterPro" id="IPR027417">
    <property type="entry name" value="P-loop_NTPase"/>
</dbReference>
<dbReference type="InterPro" id="IPR011629">
    <property type="entry name" value="CobW-like_C"/>
</dbReference>
<dbReference type="SMART" id="SM00833">
    <property type="entry name" value="CobW_C"/>
    <property type="match status" value="1"/>
</dbReference>
<dbReference type="RefSeq" id="WP_380189261.1">
    <property type="nucleotide sequence ID" value="NZ_JBHTBQ010000044.1"/>
</dbReference>
<dbReference type="PANTHER" id="PTHR13748:SF62">
    <property type="entry name" value="COBW DOMAIN-CONTAINING PROTEIN"/>
    <property type="match status" value="1"/>
</dbReference>
<dbReference type="SUPFAM" id="SSF90002">
    <property type="entry name" value="Hypothetical protein YjiA, C-terminal domain"/>
    <property type="match status" value="1"/>
</dbReference>
<organism evidence="8 9">
    <name type="scientific">Iodobacter arcticus</name>
    <dbReference type="NCBI Taxonomy" id="590593"/>
    <lineage>
        <taxon>Bacteria</taxon>
        <taxon>Pseudomonadati</taxon>
        <taxon>Pseudomonadota</taxon>
        <taxon>Betaproteobacteria</taxon>
        <taxon>Neisseriales</taxon>
        <taxon>Chitinibacteraceae</taxon>
        <taxon>Iodobacter</taxon>
    </lineage>
</organism>
<dbReference type="Pfam" id="PF02492">
    <property type="entry name" value="cobW"/>
    <property type="match status" value="1"/>
</dbReference>
<comment type="function">
    <text evidence="5">Zinc chaperone that directly transfers zinc cofactor to target proteins, thereby activating them. Zinc is transferred from the CXCC motif in the GTPase domain to the zinc binding site in target proteins in a process requiring GTP hydrolysis.</text>
</comment>
<dbReference type="Gene3D" id="3.30.1220.10">
    <property type="entry name" value="CobW-like, C-terminal domain"/>
    <property type="match status" value="1"/>
</dbReference>
<feature type="domain" description="CobW C-terminal" evidence="7">
    <location>
        <begin position="255"/>
        <end position="349"/>
    </location>
</feature>
<dbReference type="EMBL" id="JBHTBQ010000044">
    <property type="protein sequence ID" value="MFC7421727.1"/>
    <property type="molecule type" value="Genomic_DNA"/>
</dbReference>